<keyword evidence="1" id="KW-0812">Transmembrane</keyword>
<dbReference type="NCBIfam" id="TIGR02532">
    <property type="entry name" value="IV_pilin_GFxxxE"/>
    <property type="match status" value="1"/>
</dbReference>
<name>A0A3B1CI61_9ZZZZ</name>
<gene>
    <name evidence="2" type="ORF">MNBD_NITROSPIRAE03-1601</name>
</gene>
<keyword evidence="1" id="KW-1133">Transmembrane helix</keyword>
<feature type="transmembrane region" description="Helical" evidence="1">
    <location>
        <begin position="31"/>
        <end position="53"/>
    </location>
</feature>
<dbReference type="EMBL" id="UOGI01000065">
    <property type="protein sequence ID" value="VAX29909.1"/>
    <property type="molecule type" value="Genomic_DNA"/>
</dbReference>
<dbReference type="InterPro" id="IPR012902">
    <property type="entry name" value="N_methyl_site"/>
</dbReference>
<keyword evidence="1" id="KW-0472">Membrane</keyword>
<accession>A0A3B1CI61</accession>
<evidence type="ECO:0000256" key="1">
    <source>
        <dbReference type="SAM" id="Phobius"/>
    </source>
</evidence>
<protein>
    <recommendedName>
        <fullName evidence="3">Type IV fimbrial biogenesis protein PilV</fullName>
    </recommendedName>
</protein>
<reference evidence="2" key="1">
    <citation type="submission" date="2018-06" db="EMBL/GenBank/DDBJ databases">
        <authorList>
            <person name="Zhirakovskaya E."/>
        </authorList>
    </citation>
    <scope>NUCLEOTIDE SEQUENCE</scope>
</reference>
<evidence type="ECO:0000313" key="2">
    <source>
        <dbReference type="EMBL" id="VAX29909.1"/>
    </source>
</evidence>
<dbReference type="Pfam" id="PF07963">
    <property type="entry name" value="N_methyl"/>
    <property type="match status" value="1"/>
</dbReference>
<proteinExistence type="predicted"/>
<organism evidence="2">
    <name type="scientific">hydrothermal vent metagenome</name>
    <dbReference type="NCBI Taxonomy" id="652676"/>
    <lineage>
        <taxon>unclassified sequences</taxon>
        <taxon>metagenomes</taxon>
        <taxon>ecological metagenomes</taxon>
    </lineage>
</organism>
<evidence type="ECO:0008006" key="3">
    <source>
        <dbReference type="Google" id="ProtNLM"/>
    </source>
</evidence>
<sequence>MNLKSNSQPATFFLFQPATRRGELGFTLVEVLVALTILVIGLLGVALMQVVSIQGNTFSREMAVATGLGQDMLEKLKTLQWTELNVDDALTAGNHPVAADINRDLDGDGEPPYLAVASGTANIVDERGFGAADAGSGPLLYTRTWTVTDDQPATNMKTIAVTVLWKEKGTTDRSVTISGVKVCSAPPGINCP</sequence>
<dbReference type="AlphaFoldDB" id="A0A3B1CI61"/>